<feature type="transmembrane region" description="Helical" evidence="1">
    <location>
        <begin position="45"/>
        <end position="72"/>
    </location>
</feature>
<keyword evidence="3" id="KW-1185">Reference proteome</keyword>
<sequence length="332" mass="36143">MMHQVGNNEYVTRARRIGVRRTISQGFASFRKGLLGQSGIPVGVFLWWLIASIWWIPPLYPLLIPIVLAAIITGRGLPAASRSILAVSFLIATVALNPLWTMVEWLESVDVRVLLMGPTVCFVVCIAAMMQLSIVGDVAAEQRGEREFYWMAAARKFMPRGEGGEWNARFAAAEDPTERTRIAKSATWHALKLRGADAIGSLLGERGLGWGLLAWVALVIVGWSPLWFQVTAPVVVIAVLFGLIVSSEATPSRRAAIGACFALATGAYYYMTVAWRIGFDYADAGKDIPYVWDYVGTALLIWLGFGVAGFAITMVSALRGMRKARSAAGGSE</sequence>
<feature type="transmembrane region" description="Helical" evidence="1">
    <location>
        <begin position="299"/>
        <end position="318"/>
    </location>
</feature>
<reference evidence="2 3" key="1">
    <citation type="submission" date="2019-08" db="EMBL/GenBank/DDBJ databases">
        <authorList>
            <person name="Lei W."/>
        </authorList>
    </citation>
    <scope>NUCLEOTIDE SEQUENCE [LARGE SCALE GENOMIC DNA]</scope>
    <source>
        <strain evidence="2 3">CCUG 58627</strain>
    </source>
</reference>
<feature type="transmembrane region" description="Helical" evidence="1">
    <location>
        <begin position="257"/>
        <end position="279"/>
    </location>
</feature>
<keyword evidence="1" id="KW-0472">Membrane</keyword>
<organism evidence="2 3">
    <name type="scientific">Corynebacterium canis</name>
    <dbReference type="NCBI Taxonomy" id="679663"/>
    <lineage>
        <taxon>Bacteria</taxon>
        <taxon>Bacillati</taxon>
        <taxon>Actinomycetota</taxon>
        <taxon>Actinomycetes</taxon>
        <taxon>Mycobacteriales</taxon>
        <taxon>Corynebacteriaceae</taxon>
        <taxon>Corynebacterium</taxon>
    </lineage>
</organism>
<comment type="caution">
    <text evidence="2">The sequence shown here is derived from an EMBL/GenBank/DDBJ whole genome shotgun (WGS) entry which is preliminary data.</text>
</comment>
<keyword evidence="1" id="KW-1133">Transmembrane helix</keyword>
<name>A0A5C5UFM6_9CORY</name>
<dbReference type="Proteomes" id="UP000320791">
    <property type="component" value="Unassembled WGS sequence"/>
</dbReference>
<feature type="transmembrane region" description="Helical" evidence="1">
    <location>
        <begin position="84"/>
        <end position="103"/>
    </location>
</feature>
<evidence type="ECO:0000256" key="1">
    <source>
        <dbReference type="SAM" id="Phobius"/>
    </source>
</evidence>
<dbReference type="AlphaFoldDB" id="A0A5C5UFM6"/>
<dbReference type="OrthoDB" id="9888974at2"/>
<dbReference type="EMBL" id="VOHM01000013">
    <property type="protein sequence ID" value="TWT25024.1"/>
    <property type="molecule type" value="Genomic_DNA"/>
</dbReference>
<accession>A0A5C5UFM6</accession>
<feature type="transmembrane region" description="Helical" evidence="1">
    <location>
        <begin position="202"/>
        <end position="220"/>
    </location>
</feature>
<proteinExistence type="predicted"/>
<gene>
    <name evidence="2" type="ORF">FRX94_07095</name>
</gene>
<keyword evidence="1" id="KW-0812">Transmembrane</keyword>
<dbReference type="RefSeq" id="WP_146324436.1">
    <property type="nucleotide sequence ID" value="NZ_BAABLR010000010.1"/>
</dbReference>
<protein>
    <submittedName>
        <fullName evidence="2">Uncharacterized protein</fullName>
    </submittedName>
</protein>
<evidence type="ECO:0000313" key="3">
    <source>
        <dbReference type="Proteomes" id="UP000320791"/>
    </source>
</evidence>
<evidence type="ECO:0000313" key="2">
    <source>
        <dbReference type="EMBL" id="TWT25024.1"/>
    </source>
</evidence>
<feature type="transmembrane region" description="Helical" evidence="1">
    <location>
        <begin position="115"/>
        <end position="136"/>
    </location>
</feature>
<feature type="transmembrane region" description="Helical" evidence="1">
    <location>
        <begin position="226"/>
        <end position="245"/>
    </location>
</feature>